<dbReference type="InterPro" id="IPR016181">
    <property type="entry name" value="Acyl_CoA_acyltransferase"/>
</dbReference>
<dbReference type="PANTHER" id="PTHR43415:SF3">
    <property type="entry name" value="GNAT-FAMILY ACETYLTRANSFERASE"/>
    <property type="match status" value="1"/>
</dbReference>
<dbReference type="STRING" id="516051.VC82_7"/>
<keyword evidence="3" id="KW-1185">Reference proteome</keyword>
<evidence type="ECO:0000313" key="2">
    <source>
        <dbReference type="EMBL" id="AKA33701.1"/>
    </source>
</evidence>
<organism evidence="2 3">
    <name type="scientific">Flagellimonas lutaonensis</name>
    <dbReference type="NCBI Taxonomy" id="516051"/>
    <lineage>
        <taxon>Bacteria</taxon>
        <taxon>Pseudomonadati</taxon>
        <taxon>Bacteroidota</taxon>
        <taxon>Flavobacteriia</taxon>
        <taxon>Flavobacteriales</taxon>
        <taxon>Flavobacteriaceae</taxon>
        <taxon>Flagellimonas</taxon>
    </lineage>
</organism>
<evidence type="ECO:0000259" key="1">
    <source>
        <dbReference type="PROSITE" id="PS51186"/>
    </source>
</evidence>
<dbReference type="PROSITE" id="PS51186">
    <property type="entry name" value="GNAT"/>
    <property type="match status" value="1"/>
</dbReference>
<sequence>MLKLQLKDVYLRALEPDDLDFLYELENNPSMWEISGTLAPYSKKVLRAYLENAHRDIYEVKQLRLCICNAAHKRLGLIDLFDFDPKNQRAGVGIVILNPNDRNKGVGQKALGLLVDYAFGALGLHQLYANILEENKGSIRLFEKAGFKKVGVKKDWIKSGTGFKNELLYQKIKSS</sequence>
<dbReference type="Gene3D" id="3.40.630.30">
    <property type="match status" value="1"/>
</dbReference>
<dbReference type="KEGG" id="mlt:VC82_7"/>
<dbReference type="HOGENOM" id="CLU_013985_3_2_10"/>
<dbReference type="InterPro" id="IPR000182">
    <property type="entry name" value="GNAT_dom"/>
</dbReference>
<feature type="domain" description="N-acetyltransferase" evidence="1">
    <location>
        <begin position="9"/>
        <end position="174"/>
    </location>
</feature>
<dbReference type="GO" id="GO:0016747">
    <property type="term" value="F:acyltransferase activity, transferring groups other than amino-acyl groups"/>
    <property type="evidence" value="ECO:0007669"/>
    <property type="project" value="InterPro"/>
</dbReference>
<dbReference type="OrthoDB" id="893030at2"/>
<evidence type="ECO:0000313" key="3">
    <source>
        <dbReference type="Proteomes" id="UP000032726"/>
    </source>
</evidence>
<dbReference type="AlphaFoldDB" id="A0A0D5YPE0"/>
<reference evidence="2 3" key="1">
    <citation type="submission" date="2015-03" db="EMBL/GenBank/DDBJ databases">
        <title>Complete genome sequence of Muricauda lutaonensis CC-HSB-11T, isolated from a coastal hot spring.</title>
        <authorList>
            <person name="Kim K.M."/>
        </authorList>
    </citation>
    <scope>NUCLEOTIDE SEQUENCE [LARGE SCALE GENOMIC DNA]</scope>
    <source>
        <strain evidence="2 3">CC-HSB-11</strain>
    </source>
</reference>
<name>A0A0D5YPE0_9FLAO</name>
<dbReference type="Pfam" id="PF13302">
    <property type="entry name" value="Acetyltransf_3"/>
    <property type="match status" value="1"/>
</dbReference>
<dbReference type="PANTHER" id="PTHR43415">
    <property type="entry name" value="SPERMIDINE N(1)-ACETYLTRANSFERASE"/>
    <property type="match status" value="1"/>
</dbReference>
<dbReference type="PATRIC" id="fig|516051.4.peg.7"/>
<dbReference type="RefSeq" id="WP_045800576.1">
    <property type="nucleotide sequence ID" value="NZ_CP011071.1"/>
</dbReference>
<accession>A0A0D5YPE0</accession>
<protein>
    <submittedName>
        <fullName evidence="2">GCN5-related N-acetyltransferase</fullName>
    </submittedName>
</protein>
<dbReference type="Proteomes" id="UP000032726">
    <property type="component" value="Chromosome"/>
</dbReference>
<dbReference type="SUPFAM" id="SSF55729">
    <property type="entry name" value="Acyl-CoA N-acyltransferases (Nat)"/>
    <property type="match status" value="1"/>
</dbReference>
<proteinExistence type="predicted"/>
<dbReference type="EMBL" id="CP011071">
    <property type="protein sequence ID" value="AKA33701.1"/>
    <property type="molecule type" value="Genomic_DNA"/>
</dbReference>
<gene>
    <name evidence="2" type="ORF">VC82_7</name>
</gene>
<keyword evidence="2" id="KW-0808">Transferase</keyword>